<keyword evidence="18" id="KW-1185">Reference proteome</keyword>
<evidence type="ECO:0000256" key="5">
    <source>
        <dbReference type="ARBA" id="ARBA00004496"/>
    </source>
</evidence>
<evidence type="ECO:0000256" key="7">
    <source>
        <dbReference type="ARBA" id="ARBA00013227"/>
    </source>
</evidence>
<comment type="cofactor">
    <cofactor evidence="2">
        <name>Ca(2+)</name>
        <dbReference type="ChEBI" id="CHEBI:29108"/>
    </cofactor>
</comment>
<evidence type="ECO:0000256" key="9">
    <source>
        <dbReference type="ARBA" id="ARBA00022490"/>
    </source>
</evidence>
<dbReference type="Gene3D" id="2.120.10.30">
    <property type="entry name" value="TolB, C-terminal domain"/>
    <property type="match status" value="1"/>
</dbReference>
<dbReference type="InterPro" id="IPR008367">
    <property type="entry name" value="Regucalcin"/>
</dbReference>
<comment type="caution">
    <text evidence="17">The sequence shown here is derived from an EMBL/GenBank/DDBJ whole genome shotgun (WGS) entry which is preliminary data.</text>
</comment>
<name>A0AAW0WGD4_CHEQU</name>
<feature type="active site" description="Proton donor/acceptor" evidence="14">
    <location>
        <position position="243"/>
    </location>
</feature>
<dbReference type="InterPro" id="IPR011042">
    <property type="entry name" value="6-blade_b-propeller_TolB-like"/>
</dbReference>
<dbReference type="GO" id="GO:0005509">
    <property type="term" value="F:calcium ion binding"/>
    <property type="evidence" value="ECO:0007669"/>
    <property type="project" value="InterPro"/>
</dbReference>
<dbReference type="InterPro" id="IPR005511">
    <property type="entry name" value="SMP-30"/>
</dbReference>
<evidence type="ECO:0000256" key="15">
    <source>
        <dbReference type="PIRSR" id="PIRSR605511-2"/>
    </source>
</evidence>
<keyword evidence="10 15" id="KW-0479">Metal-binding</keyword>
<evidence type="ECO:0000256" key="14">
    <source>
        <dbReference type="PIRSR" id="PIRSR605511-1"/>
    </source>
</evidence>
<keyword evidence="11" id="KW-0378">Hydrolase</keyword>
<evidence type="ECO:0000259" key="16">
    <source>
        <dbReference type="Pfam" id="PF08450"/>
    </source>
</evidence>
<evidence type="ECO:0000256" key="8">
    <source>
        <dbReference type="ARBA" id="ARBA00016808"/>
    </source>
</evidence>
<dbReference type="InterPro" id="IPR013658">
    <property type="entry name" value="SGL"/>
</dbReference>
<feature type="binding site" evidence="15">
    <location>
        <position position="190"/>
    </location>
    <ligand>
        <name>a divalent metal cation</name>
        <dbReference type="ChEBI" id="CHEBI:60240"/>
    </ligand>
</feature>
<evidence type="ECO:0000256" key="13">
    <source>
        <dbReference type="ARBA" id="ARBA00032464"/>
    </source>
</evidence>
<dbReference type="AlphaFoldDB" id="A0AAW0WGD4"/>
<keyword evidence="15" id="KW-0862">Zinc</keyword>
<comment type="cofactor">
    <cofactor evidence="4">
        <name>Mg(2+)</name>
        <dbReference type="ChEBI" id="CHEBI:18420"/>
    </cofactor>
</comment>
<reference evidence="17 18" key="1">
    <citation type="journal article" date="2024" name="BMC Genomics">
        <title>Genome assembly of redclaw crayfish (Cherax quadricarinatus) provides insights into its immune adaptation and hypoxia tolerance.</title>
        <authorList>
            <person name="Liu Z."/>
            <person name="Zheng J."/>
            <person name="Li H."/>
            <person name="Fang K."/>
            <person name="Wang S."/>
            <person name="He J."/>
            <person name="Zhou D."/>
            <person name="Weng S."/>
            <person name="Chi M."/>
            <person name="Gu Z."/>
            <person name="He J."/>
            <person name="Li F."/>
            <person name="Wang M."/>
        </authorList>
    </citation>
    <scope>NUCLEOTIDE SEQUENCE [LARGE SCALE GENOMIC DNA]</scope>
    <source>
        <strain evidence="17">ZL_2023a</strain>
    </source>
</reference>
<evidence type="ECO:0000256" key="11">
    <source>
        <dbReference type="ARBA" id="ARBA00022801"/>
    </source>
</evidence>
<protein>
    <recommendedName>
        <fullName evidence="8">Regucalcin</fullName>
        <ecNumber evidence="7">3.1.1.17</ecNumber>
    </recommendedName>
    <alternativeName>
        <fullName evidence="13">Gluconolactonase</fullName>
    </alternativeName>
</protein>
<dbReference type="EMBL" id="JARKIK010000063">
    <property type="protein sequence ID" value="KAK8730702.1"/>
    <property type="molecule type" value="Genomic_DNA"/>
</dbReference>
<dbReference type="GO" id="GO:0019853">
    <property type="term" value="P:L-ascorbic acid biosynthetic process"/>
    <property type="evidence" value="ECO:0007669"/>
    <property type="project" value="TreeGrafter"/>
</dbReference>
<comment type="subcellular location">
    <subcellularLocation>
        <location evidence="5">Cytoplasm</location>
    </subcellularLocation>
</comment>
<dbReference type="PRINTS" id="PR01791">
    <property type="entry name" value="REGUCALCIN"/>
</dbReference>
<comment type="similarity">
    <text evidence="6">Belongs to the SMP-30/CGR1 family.</text>
</comment>
<dbReference type="Proteomes" id="UP001445076">
    <property type="component" value="Unassembled WGS sequence"/>
</dbReference>
<feature type="binding site" evidence="15">
    <location>
        <position position="136"/>
    </location>
    <ligand>
        <name>substrate</name>
    </ligand>
</feature>
<evidence type="ECO:0000313" key="17">
    <source>
        <dbReference type="EMBL" id="KAK8730702.1"/>
    </source>
</evidence>
<keyword evidence="9" id="KW-0963">Cytoplasm</keyword>
<dbReference type="EC" id="3.1.1.17" evidence="7"/>
<evidence type="ECO:0000256" key="3">
    <source>
        <dbReference type="ARBA" id="ARBA00001936"/>
    </source>
</evidence>
<feature type="binding site" evidence="15">
    <location>
        <position position="243"/>
    </location>
    <ligand>
        <name>a divalent metal cation</name>
        <dbReference type="ChEBI" id="CHEBI:60240"/>
    </ligand>
</feature>
<gene>
    <name evidence="17" type="ORF">OTU49_007878</name>
</gene>
<feature type="binding site" evidence="15">
    <location>
        <position position="138"/>
    </location>
    <ligand>
        <name>substrate</name>
    </ligand>
</feature>
<comment type="cofactor">
    <cofactor evidence="15">
        <name>Zn(2+)</name>
        <dbReference type="ChEBI" id="CHEBI:29105"/>
    </cofactor>
    <text evidence="15">Binds 1 divalent metal cation per subunit.</text>
</comment>
<feature type="binding site" evidence="15">
    <location>
        <position position="43"/>
    </location>
    <ligand>
        <name>a divalent metal cation</name>
        <dbReference type="ChEBI" id="CHEBI:60240"/>
    </ligand>
</feature>
<dbReference type="FunFam" id="2.120.10.30:FF:000027">
    <property type="entry name" value="Regucalcin homologue"/>
    <property type="match status" value="1"/>
</dbReference>
<dbReference type="GO" id="GO:0005737">
    <property type="term" value="C:cytoplasm"/>
    <property type="evidence" value="ECO:0007669"/>
    <property type="project" value="UniProtKB-SubCell"/>
</dbReference>
<dbReference type="PANTHER" id="PTHR10907:SF66">
    <property type="entry name" value="MIP34848P1-RELATED"/>
    <property type="match status" value="1"/>
</dbReference>
<dbReference type="PANTHER" id="PTHR10907">
    <property type="entry name" value="REGUCALCIN"/>
    <property type="match status" value="1"/>
</dbReference>
<feature type="domain" description="SMP-30/Gluconolactonase/LRE-like region" evidence="16">
    <location>
        <begin position="41"/>
        <end position="302"/>
    </location>
</feature>
<comment type="catalytic activity">
    <reaction evidence="1">
        <text>D-glucono-1,5-lactone + H2O = D-gluconate + H(+)</text>
        <dbReference type="Rhea" id="RHEA:10440"/>
        <dbReference type="ChEBI" id="CHEBI:15377"/>
        <dbReference type="ChEBI" id="CHEBI:15378"/>
        <dbReference type="ChEBI" id="CHEBI:16217"/>
        <dbReference type="ChEBI" id="CHEBI:18391"/>
        <dbReference type="EC" id="3.1.1.17"/>
    </reaction>
</comment>
<sequence>GGDDCYSDLRPTSNYLGVESSIPAVKMVEKVEKLALPCLPVGEGPHWQEDLQALLFVDVFAKKLRRHFINTGRSQELYLDDGDSATFVSMVIPVEDDPELMVVALGKNLSVVRWSVDDPNIHTTKPKVLHTTTDHRFNDAKCDPQGRLWAGTMCPLDDKGKPLEYNNCSLYKFDHDLVCTSWVKKVTLSNGMTWSHDRKSFYYIDTVAEAIYHFDYDDEAGSISNQRVLLNYPEAGLQDQRPDGMTTDVDGNLWVACFGGRQVICVDPKEAKVIRKIAIPSKNVTSVCWGGKDYSTLYVTSGTLRTTPEERAAYPSSGGTFAVTGLGTKGTPPINYKVNLDKLK</sequence>
<dbReference type="PRINTS" id="PR01790">
    <property type="entry name" value="SMP30FAMILY"/>
</dbReference>
<evidence type="ECO:0000256" key="1">
    <source>
        <dbReference type="ARBA" id="ARBA00001589"/>
    </source>
</evidence>
<accession>A0AAW0WGD4</accession>
<dbReference type="GO" id="GO:0030234">
    <property type="term" value="F:enzyme regulator activity"/>
    <property type="evidence" value="ECO:0007669"/>
    <property type="project" value="InterPro"/>
</dbReference>
<organism evidence="17 18">
    <name type="scientific">Cherax quadricarinatus</name>
    <name type="common">Australian red claw crayfish</name>
    <dbReference type="NCBI Taxonomy" id="27406"/>
    <lineage>
        <taxon>Eukaryota</taxon>
        <taxon>Metazoa</taxon>
        <taxon>Ecdysozoa</taxon>
        <taxon>Arthropoda</taxon>
        <taxon>Crustacea</taxon>
        <taxon>Multicrustacea</taxon>
        <taxon>Malacostraca</taxon>
        <taxon>Eumalacostraca</taxon>
        <taxon>Eucarida</taxon>
        <taxon>Decapoda</taxon>
        <taxon>Pleocyemata</taxon>
        <taxon>Astacidea</taxon>
        <taxon>Parastacoidea</taxon>
        <taxon>Parastacidae</taxon>
        <taxon>Cherax</taxon>
    </lineage>
</organism>
<evidence type="ECO:0000256" key="2">
    <source>
        <dbReference type="ARBA" id="ARBA00001913"/>
    </source>
</evidence>
<dbReference type="SUPFAM" id="SSF63829">
    <property type="entry name" value="Calcium-dependent phosphotriesterase"/>
    <property type="match status" value="1"/>
</dbReference>
<comment type="cofactor">
    <cofactor evidence="3">
        <name>Mn(2+)</name>
        <dbReference type="ChEBI" id="CHEBI:29035"/>
    </cofactor>
</comment>
<evidence type="ECO:0000256" key="10">
    <source>
        <dbReference type="ARBA" id="ARBA00022723"/>
    </source>
</evidence>
<proteinExistence type="inferred from homology"/>
<dbReference type="Pfam" id="PF08450">
    <property type="entry name" value="SGL"/>
    <property type="match status" value="1"/>
</dbReference>
<dbReference type="GO" id="GO:0004341">
    <property type="term" value="F:gluconolactonase activity"/>
    <property type="evidence" value="ECO:0007669"/>
    <property type="project" value="UniProtKB-EC"/>
</dbReference>
<evidence type="ECO:0000256" key="4">
    <source>
        <dbReference type="ARBA" id="ARBA00001946"/>
    </source>
</evidence>
<feature type="binding site" evidence="15">
    <location>
        <position position="157"/>
    </location>
    <ligand>
        <name>substrate</name>
    </ligand>
</feature>
<evidence type="ECO:0000313" key="18">
    <source>
        <dbReference type="Proteomes" id="UP001445076"/>
    </source>
</evidence>
<feature type="non-terminal residue" evidence="17">
    <location>
        <position position="1"/>
    </location>
</feature>
<evidence type="ECO:0000256" key="12">
    <source>
        <dbReference type="ARBA" id="ARBA00022837"/>
    </source>
</evidence>
<keyword evidence="12" id="KW-0106">Calcium</keyword>
<evidence type="ECO:0000256" key="6">
    <source>
        <dbReference type="ARBA" id="ARBA00008853"/>
    </source>
</evidence>